<evidence type="ECO:0000256" key="5">
    <source>
        <dbReference type="RuleBase" id="RU004478"/>
    </source>
</evidence>
<sequence>MENKQQDAAAEPEGNTDVSWLQSRVAELENNWRTAMADLDNLRKRTVRDTVQVRRQERKRAAKELLTVLDNLDLAIGHAEADPKSVVSGVEAVRAQADTAMSNLGFPRHADEQGTPFDPQLHEAVSVVPAVGVEPGTVVQVVRPGYGDVENQLRPAAVVVAKVD</sequence>
<evidence type="ECO:0000313" key="7">
    <source>
        <dbReference type="EMBL" id="MFD2480026.1"/>
    </source>
</evidence>
<evidence type="ECO:0000313" key="8">
    <source>
        <dbReference type="Proteomes" id="UP001597542"/>
    </source>
</evidence>
<reference evidence="8" key="1">
    <citation type="journal article" date="2019" name="Int. J. Syst. Evol. Microbiol.">
        <title>The Global Catalogue of Microorganisms (GCM) 10K type strain sequencing project: providing services to taxonomists for standard genome sequencing and annotation.</title>
        <authorList>
            <consortium name="The Broad Institute Genomics Platform"/>
            <consortium name="The Broad Institute Genome Sequencing Center for Infectious Disease"/>
            <person name="Wu L."/>
            <person name="Ma J."/>
        </authorList>
    </citation>
    <scope>NUCLEOTIDE SEQUENCE [LARGE SCALE GENOMIC DNA]</scope>
    <source>
        <strain evidence="8">CGMCC 4.7638</strain>
    </source>
</reference>
<keyword evidence="8" id="KW-1185">Reference proteome</keyword>
<protein>
    <recommendedName>
        <fullName evidence="3 4">Protein GrpE</fullName>
    </recommendedName>
    <alternativeName>
        <fullName evidence="3">HSP-70 cofactor</fullName>
    </alternativeName>
</protein>
<dbReference type="SUPFAM" id="SSF58014">
    <property type="entry name" value="Coiled-coil domain of nucleotide exchange factor GrpE"/>
    <property type="match status" value="1"/>
</dbReference>
<dbReference type="PRINTS" id="PR00773">
    <property type="entry name" value="GRPEPROTEIN"/>
</dbReference>
<comment type="similarity">
    <text evidence="1 3 5">Belongs to the GrpE family.</text>
</comment>
<evidence type="ECO:0000256" key="1">
    <source>
        <dbReference type="ARBA" id="ARBA00009054"/>
    </source>
</evidence>
<comment type="caution">
    <text evidence="7">The sequence shown here is derived from an EMBL/GenBank/DDBJ whole genome shotgun (WGS) entry which is preliminary data.</text>
</comment>
<dbReference type="PANTHER" id="PTHR21237">
    <property type="entry name" value="GRPE PROTEIN"/>
    <property type="match status" value="1"/>
</dbReference>
<dbReference type="Proteomes" id="UP001597542">
    <property type="component" value="Unassembled WGS sequence"/>
</dbReference>
<keyword evidence="3 4" id="KW-0346">Stress response</keyword>
<name>A0ABW5HTN7_9PSEU</name>
<evidence type="ECO:0000256" key="2">
    <source>
        <dbReference type="ARBA" id="ARBA00023186"/>
    </source>
</evidence>
<dbReference type="Gene3D" id="3.90.20.20">
    <property type="match status" value="1"/>
</dbReference>
<dbReference type="CDD" id="cd00446">
    <property type="entry name" value="GrpE"/>
    <property type="match status" value="1"/>
</dbReference>
<evidence type="ECO:0000256" key="3">
    <source>
        <dbReference type="HAMAP-Rule" id="MF_01151"/>
    </source>
</evidence>
<dbReference type="SUPFAM" id="SSF51064">
    <property type="entry name" value="Head domain of nucleotide exchange factor GrpE"/>
    <property type="match status" value="1"/>
</dbReference>
<dbReference type="PROSITE" id="PS01071">
    <property type="entry name" value="GRPE"/>
    <property type="match status" value="1"/>
</dbReference>
<gene>
    <name evidence="3" type="primary">grpE</name>
    <name evidence="7" type="ORF">ACFSUT_07065</name>
</gene>
<keyword evidence="3" id="KW-0963">Cytoplasm</keyword>
<dbReference type="Pfam" id="PF01025">
    <property type="entry name" value="GrpE"/>
    <property type="match status" value="1"/>
</dbReference>
<dbReference type="PANTHER" id="PTHR21237:SF23">
    <property type="entry name" value="GRPE PROTEIN HOMOLOG, MITOCHONDRIAL"/>
    <property type="match status" value="1"/>
</dbReference>
<keyword evidence="2 3" id="KW-0143">Chaperone</keyword>
<accession>A0ABW5HTN7</accession>
<comment type="function">
    <text evidence="3 4">Participates actively in the response to hyperosmotic and heat shock by preventing the aggregation of stress-denatured proteins, in association with DnaK and GrpE. It is the nucleotide exchange factor for DnaK and may function as a thermosensor. Unfolded proteins bind initially to DnaJ; upon interaction with the DnaJ-bound protein, DnaK hydrolyzes its bound ATP, resulting in the formation of a stable complex. GrpE releases ADP from DnaK; ATP binding to DnaK triggers the release of the substrate protein, thus completing the reaction cycle. Several rounds of ATP-dependent interactions between DnaJ, DnaK and GrpE are required for fully efficient folding.</text>
</comment>
<proteinExistence type="inferred from homology"/>
<comment type="subcellular location">
    <subcellularLocation>
        <location evidence="3">Cytoplasm</location>
    </subcellularLocation>
</comment>
<dbReference type="RefSeq" id="WP_344286718.1">
    <property type="nucleotide sequence ID" value="NZ_BAAAHV010000027.1"/>
</dbReference>
<evidence type="ECO:0000256" key="6">
    <source>
        <dbReference type="SAM" id="MobiDB-lite"/>
    </source>
</evidence>
<comment type="subunit">
    <text evidence="3">Homodimer.</text>
</comment>
<organism evidence="7 8">
    <name type="scientific">Amycolatopsis albidoflavus</name>
    <dbReference type="NCBI Taxonomy" id="102226"/>
    <lineage>
        <taxon>Bacteria</taxon>
        <taxon>Bacillati</taxon>
        <taxon>Actinomycetota</taxon>
        <taxon>Actinomycetes</taxon>
        <taxon>Pseudonocardiales</taxon>
        <taxon>Pseudonocardiaceae</taxon>
        <taxon>Amycolatopsis</taxon>
    </lineage>
</organism>
<dbReference type="InterPro" id="IPR013805">
    <property type="entry name" value="GrpE_CC"/>
</dbReference>
<dbReference type="HAMAP" id="MF_01151">
    <property type="entry name" value="GrpE"/>
    <property type="match status" value="1"/>
</dbReference>
<dbReference type="InterPro" id="IPR000740">
    <property type="entry name" value="GrpE"/>
</dbReference>
<dbReference type="EMBL" id="JBHUKQ010000006">
    <property type="protein sequence ID" value="MFD2480026.1"/>
    <property type="molecule type" value="Genomic_DNA"/>
</dbReference>
<feature type="region of interest" description="Disordered" evidence="6">
    <location>
        <begin position="1"/>
        <end position="20"/>
    </location>
</feature>
<dbReference type="Gene3D" id="2.30.22.10">
    <property type="entry name" value="Head domain of nucleotide exchange factor GrpE"/>
    <property type="match status" value="1"/>
</dbReference>
<dbReference type="InterPro" id="IPR009012">
    <property type="entry name" value="GrpE_head"/>
</dbReference>
<evidence type="ECO:0000256" key="4">
    <source>
        <dbReference type="RuleBase" id="RU000639"/>
    </source>
</evidence>